<evidence type="ECO:0000256" key="9">
    <source>
        <dbReference type="HAMAP-Rule" id="MF_00151"/>
    </source>
</evidence>
<keyword evidence="5 9" id="KW-0067">ATP-binding</keyword>
<dbReference type="RefSeq" id="WP_016390578.1">
    <property type="nucleotide sequence ID" value="NZ_JBLHXE010000002.1"/>
</dbReference>
<evidence type="ECO:0000256" key="6">
    <source>
        <dbReference type="ARBA" id="ARBA00022842"/>
    </source>
</evidence>
<evidence type="ECO:0000259" key="10">
    <source>
        <dbReference type="Pfam" id="PF01467"/>
    </source>
</evidence>
<comment type="function">
    <text evidence="9">Reversibly transfers an adenylyl group from ATP to 4'-phosphopantetheine, yielding dephospho-CoA (dPCoA) and pyrophosphate.</text>
</comment>
<evidence type="ECO:0000313" key="11">
    <source>
        <dbReference type="EMBL" id="EPD12795.1"/>
    </source>
</evidence>
<comment type="similarity">
    <text evidence="9">Belongs to the bacterial CoaD family.</text>
</comment>
<dbReference type="InterPro" id="IPR001980">
    <property type="entry name" value="PPAT"/>
</dbReference>
<evidence type="ECO:0000313" key="12">
    <source>
        <dbReference type="Proteomes" id="UP000015462"/>
    </source>
</evidence>
<feature type="binding site" evidence="9">
    <location>
        <position position="10"/>
    </location>
    <ligand>
        <name>substrate</name>
    </ligand>
</feature>
<organism evidence="11 12">
    <name type="scientific">Cycloclasticus pugetii</name>
    <dbReference type="NCBI Taxonomy" id="34068"/>
    <lineage>
        <taxon>Bacteria</taxon>
        <taxon>Pseudomonadati</taxon>
        <taxon>Pseudomonadota</taxon>
        <taxon>Gammaproteobacteria</taxon>
        <taxon>Thiotrichales</taxon>
        <taxon>Piscirickettsiaceae</taxon>
        <taxon>Cycloclasticus</taxon>
    </lineage>
</organism>
<gene>
    <name evidence="9 11" type="primary">coaD</name>
    <name evidence="11" type="ORF">L196_07996</name>
</gene>
<comment type="subcellular location">
    <subcellularLocation>
        <location evidence="9">Cytoplasm</location>
    </subcellularLocation>
</comment>
<feature type="binding site" evidence="9">
    <location>
        <begin position="10"/>
        <end position="11"/>
    </location>
    <ligand>
        <name>ATP</name>
        <dbReference type="ChEBI" id="CHEBI:30616"/>
    </ligand>
</feature>
<keyword evidence="4 9" id="KW-0547">Nucleotide-binding</keyword>
<dbReference type="InterPro" id="IPR014729">
    <property type="entry name" value="Rossmann-like_a/b/a_fold"/>
</dbReference>
<dbReference type="AlphaFoldDB" id="A0AB33Z0C9"/>
<dbReference type="PANTHER" id="PTHR21342">
    <property type="entry name" value="PHOSPHOPANTETHEINE ADENYLYLTRANSFERASE"/>
    <property type="match status" value="1"/>
</dbReference>
<dbReference type="GO" id="GO:0015937">
    <property type="term" value="P:coenzyme A biosynthetic process"/>
    <property type="evidence" value="ECO:0007669"/>
    <property type="project" value="UniProtKB-UniRule"/>
</dbReference>
<proteinExistence type="inferred from homology"/>
<feature type="binding site" evidence="9">
    <location>
        <position position="18"/>
    </location>
    <ligand>
        <name>ATP</name>
        <dbReference type="ChEBI" id="CHEBI:30616"/>
    </ligand>
</feature>
<dbReference type="GO" id="GO:0005524">
    <property type="term" value="F:ATP binding"/>
    <property type="evidence" value="ECO:0007669"/>
    <property type="project" value="UniProtKB-KW"/>
</dbReference>
<keyword evidence="7 9" id="KW-0173">Coenzyme A biosynthesis</keyword>
<dbReference type="InterPro" id="IPR004821">
    <property type="entry name" value="Cyt_trans-like"/>
</dbReference>
<feature type="site" description="Transition state stabilizer" evidence="9">
    <location>
        <position position="18"/>
    </location>
</feature>
<evidence type="ECO:0000256" key="3">
    <source>
        <dbReference type="ARBA" id="ARBA00022695"/>
    </source>
</evidence>
<feature type="binding site" evidence="9">
    <location>
        <begin position="89"/>
        <end position="91"/>
    </location>
    <ligand>
        <name>ATP</name>
        <dbReference type="ChEBI" id="CHEBI:30616"/>
    </ligand>
</feature>
<keyword evidence="1 9" id="KW-0963">Cytoplasm</keyword>
<evidence type="ECO:0000256" key="7">
    <source>
        <dbReference type="ARBA" id="ARBA00022993"/>
    </source>
</evidence>
<dbReference type="EMBL" id="ASHL01000006">
    <property type="protein sequence ID" value="EPD12795.1"/>
    <property type="molecule type" value="Genomic_DNA"/>
</dbReference>
<keyword evidence="6 9" id="KW-0460">Magnesium</keyword>
<dbReference type="CDD" id="cd02163">
    <property type="entry name" value="PPAT"/>
    <property type="match status" value="1"/>
</dbReference>
<comment type="subunit">
    <text evidence="9">Homohexamer.</text>
</comment>
<dbReference type="EC" id="2.7.7.3" evidence="9"/>
<evidence type="ECO:0000256" key="4">
    <source>
        <dbReference type="ARBA" id="ARBA00022741"/>
    </source>
</evidence>
<name>A0AB33Z0C9_9GAMM</name>
<dbReference type="Gene3D" id="3.40.50.620">
    <property type="entry name" value="HUPs"/>
    <property type="match status" value="1"/>
</dbReference>
<evidence type="ECO:0000256" key="8">
    <source>
        <dbReference type="ARBA" id="ARBA00029346"/>
    </source>
</evidence>
<feature type="binding site" evidence="9">
    <location>
        <position position="99"/>
    </location>
    <ligand>
        <name>ATP</name>
        <dbReference type="ChEBI" id="CHEBI:30616"/>
    </ligand>
</feature>
<comment type="catalytic activity">
    <reaction evidence="8 9">
        <text>(R)-4'-phosphopantetheine + ATP + H(+) = 3'-dephospho-CoA + diphosphate</text>
        <dbReference type="Rhea" id="RHEA:19801"/>
        <dbReference type="ChEBI" id="CHEBI:15378"/>
        <dbReference type="ChEBI" id="CHEBI:30616"/>
        <dbReference type="ChEBI" id="CHEBI:33019"/>
        <dbReference type="ChEBI" id="CHEBI:57328"/>
        <dbReference type="ChEBI" id="CHEBI:61723"/>
        <dbReference type="EC" id="2.7.7.3"/>
    </reaction>
</comment>
<feature type="binding site" evidence="9">
    <location>
        <position position="88"/>
    </location>
    <ligand>
        <name>substrate</name>
    </ligand>
</feature>
<dbReference type="GO" id="GO:0004595">
    <property type="term" value="F:pantetheine-phosphate adenylyltransferase activity"/>
    <property type="evidence" value="ECO:0007669"/>
    <property type="project" value="UniProtKB-UniRule"/>
</dbReference>
<dbReference type="SUPFAM" id="SSF52374">
    <property type="entry name" value="Nucleotidylyl transferase"/>
    <property type="match status" value="1"/>
</dbReference>
<dbReference type="Proteomes" id="UP000015462">
    <property type="component" value="Unassembled WGS sequence"/>
</dbReference>
<comment type="caution">
    <text evidence="11">The sequence shown here is derived from an EMBL/GenBank/DDBJ whole genome shotgun (WGS) entry which is preliminary data.</text>
</comment>
<accession>A0AB33Z0C9</accession>
<feature type="binding site" evidence="9">
    <location>
        <position position="42"/>
    </location>
    <ligand>
        <name>substrate</name>
    </ligand>
</feature>
<dbReference type="NCBIfam" id="TIGR00125">
    <property type="entry name" value="cyt_tran_rel"/>
    <property type="match status" value="1"/>
</dbReference>
<feature type="binding site" evidence="9">
    <location>
        <position position="74"/>
    </location>
    <ligand>
        <name>substrate</name>
    </ligand>
</feature>
<sequence>MIKKAIYPGTFDPMTNGHINSIQRASKLFDTIVVAVAKSAGKSPLFESQERLDMAKQALCEYDNIDVVFFDGLLVDLAKEHKANIVVRGIRSIADFEYESQMAGMNKKMMPALETVFLTTDPDWCDVSSTLVRDIARLGGQVSDFVPREIEKAILAKVN</sequence>
<evidence type="ECO:0000256" key="5">
    <source>
        <dbReference type="ARBA" id="ARBA00022840"/>
    </source>
</evidence>
<comment type="cofactor">
    <cofactor evidence="9">
        <name>Mg(2+)</name>
        <dbReference type="ChEBI" id="CHEBI:18420"/>
    </cofactor>
</comment>
<comment type="pathway">
    <text evidence="9">Cofactor biosynthesis; coenzyme A biosynthesis; CoA from (R)-pantothenate: step 4/5.</text>
</comment>
<keyword evidence="12" id="KW-1185">Reference proteome</keyword>
<dbReference type="HAMAP" id="MF_00151">
    <property type="entry name" value="PPAT_bact"/>
    <property type="match status" value="1"/>
</dbReference>
<dbReference type="GO" id="GO:0005737">
    <property type="term" value="C:cytoplasm"/>
    <property type="evidence" value="ECO:0007669"/>
    <property type="project" value="UniProtKB-SubCell"/>
</dbReference>
<reference evidence="11 12" key="1">
    <citation type="journal article" date="2013" name="Genome Announc.">
        <title>Genome Sequence of the Pyrene- and Fluoranthene-Degrading Bacterium Cycloclasticus sp. Strain PY97M.</title>
        <authorList>
            <person name="Cui Z."/>
            <person name="Xu G."/>
            <person name="Li Q."/>
            <person name="Gao W."/>
            <person name="Zheng L."/>
        </authorList>
    </citation>
    <scope>NUCLEOTIDE SEQUENCE [LARGE SCALE GENOMIC DNA]</scope>
    <source>
        <strain evidence="11 12">PY97M</strain>
    </source>
</reference>
<evidence type="ECO:0000256" key="1">
    <source>
        <dbReference type="ARBA" id="ARBA00022490"/>
    </source>
</evidence>
<keyword evidence="3 9" id="KW-0548">Nucleotidyltransferase</keyword>
<feature type="binding site" evidence="9">
    <location>
        <begin position="124"/>
        <end position="130"/>
    </location>
    <ligand>
        <name>ATP</name>
        <dbReference type="ChEBI" id="CHEBI:30616"/>
    </ligand>
</feature>
<dbReference type="Pfam" id="PF01467">
    <property type="entry name" value="CTP_transf_like"/>
    <property type="match status" value="1"/>
</dbReference>
<evidence type="ECO:0000256" key="2">
    <source>
        <dbReference type="ARBA" id="ARBA00022679"/>
    </source>
</evidence>
<keyword evidence="2 9" id="KW-0808">Transferase</keyword>
<dbReference type="PANTHER" id="PTHR21342:SF1">
    <property type="entry name" value="PHOSPHOPANTETHEINE ADENYLYLTRANSFERASE"/>
    <property type="match status" value="1"/>
</dbReference>
<protein>
    <recommendedName>
        <fullName evidence="9">Phosphopantetheine adenylyltransferase</fullName>
        <ecNumber evidence="9">2.7.7.3</ecNumber>
    </recommendedName>
    <alternativeName>
        <fullName evidence="9">Dephospho-CoA pyrophosphorylase</fullName>
    </alternativeName>
    <alternativeName>
        <fullName evidence="9">Pantetheine-phosphate adenylyltransferase</fullName>
        <shortName evidence="9">PPAT</shortName>
    </alternativeName>
</protein>
<dbReference type="NCBIfam" id="TIGR01510">
    <property type="entry name" value="coaD_prev_kdtB"/>
    <property type="match status" value="1"/>
</dbReference>
<feature type="domain" description="Cytidyltransferase-like" evidence="10">
    <location>
        <begin position="6"/>
        <end position="134"/>
    </location>
</feature>
<dbReference type="PRINTS" id="PR01020">
    <property type="entry name" value="LPSBIOSNTHSS"/>
</dbReference>